<dbReference type="Gene3D" id="1.10.287.1490">
    <property type="match status" value="1"/>
</dbReference>
<evidence type="ECO:0000259" key="2">
    <source>
        <dbReference type="Pfam" id="PF11740"/>
    </source>
</evidence>
<keyword evidence="4" id="KW-1185">Reference proteome</keyword>
<evidence type="ECO:0000313" key="3">
    <source>
        <dbReference type="EMBL" id="ALP54912.1"/>
    </source>
</evidence>
<dbReference type="Proteomes" id="UP000055136">
    <property type="component" value="Plasmid unnamed"/>
</dbReference>
<dbReference type="InterPro" id="IPR021104">
    <property type="entry name" value="KfrA_DNA-bd_N"/>
</dbReference>
<proteinExistence type="predicted"/>
<sequence>MSEVAQKETPKRTDALVHEAADNLFRQGRGHEITTRKILEIIGQGSLTTIQKALDTWWEDTGSHVTQLEGFFKLPEQVAKPLMDAIKAVQAESAQHALKAYDAQIEAAQAEVANLTLEKDEAISGKRQADSDIEALKETIAGLSNQARTLERDLERAEGRCESLESQVENIRADAKAMVQNAEAKVREMEQKLVEAREQVKLADQRHDETENRLVALLEEQKSFRRTLERDSAEEIKKLQKVLDTSNNNVHTLQVEASRNQATIEAQGEAVRALERDNRSMDKELRHKLGECSKLQANIENLQAEIEGLAEDRQELVSELKTLKDQYNEAVIEKEVFRRQLDKSSNGRRGKS</sequence>
<dbReference type="Pfam" id="PF11740">
    <property type="entry name" value="KfrA_N"/>
    <property type="match status" value="1"/>
</dbReference>
<dbReference type="EMBL" id="CP013100">
    <property type="protein sequence ID" value="ALP54912.1"/>
    <property type="molecule type" value="Genomic_DNA"/>
</dbReference>
<evidence type="ECO:0000313" key="4">
    <source>
        <dbReference type="Proteomes" id="UP000055136"/>
    </source>
</evidence>
<feature type="domain" description="KfrA N-terminal DNA-binding" evidence="2">
    <location>
        <begin position="14"/>
        <end position="123"/>
    </location>
</feature>
<keyword evidence="3" id="KW-0614">Plasmid</keyword>
<name>A0A0S2TIA9_9GAMM</name>
<feature type="coiled-coil region" evidence="1">
    <location>
        <begin position="91"/>
        <end position="340"/>
    </location>
</feature>
<accession>A0A0S2TIA9</accession>
<geneLocation type="plasmid" evidence="3 4">
    <name>unnamed</name>
</geneLocation>
<keyword evidence="1" id="KW-0175">Coiled coil</keyword>
<reference evidence="3" key="1">
    <citation type="submission" date="2015-10" db="EMBL/GenBank/DDBJ databases">
        <title>Description of Candidatus Tenderia electrophaga gen. nov, sp. nov., an Uncultivated Electroautotroph from a Biocathode Enrichment.</title>
        <authorList>
            <person name="Eddie B.J."/>
            <person name="Malanoski A.P."/>
            <person name="Wang Z."/>
            <person name="Hall R.J."/>
            <person name="Oh S.D."/>
            <person name="Heiner C."/>
            <person name="Lin B."/>
            <person name="Strycharz-Glaven S.M."/>
        </authorList>
    </citation>
    <scope>NUCLEOTIDE SEQUENCE [LARGE SCALE GENOMIC DNA]</scope>
    <source>
        <strain evidence="3">NRL1</strain>
        <plasmid evidence="3">unnamed</plasmid>
    </source>
</reference>
<dbReference type="KEGG" id="tee:Tel_16785"/>
<protein>
    <recommendedName>
        <fullName evidence="2">KfrA N-terminal DNA-binding domain-containing protein</fullName>
    </recommendedName>
</protein>
<dbReference type="SUPFAM" id="SSF57997">
    <property type="entry name" value="Tropomyosin"/>
    <property type="match status" value="1"/>
</dbReference>
<gene>
    <name evidence="3" type="ORF">Tel_16785</name>
</gene>
<dbReference type="AlphaFoldDB" id="A0A0S2TIA9"/>
<evidence type="ECO:0000256" key="1">
    <source>
        <dbReference type="SAM" id="Coils"/>
    </source>
</evidence>
<organism evidence="3 4">
    <name type="scientific">Candidatus Tenderia electrophaga</name>
    <dbReference type="NCBI Taxonomy" id="1748243"/>
    <lineage>
        <taxon>Bacteria</taxon>
        <taxon>Pseudomonadati</taxon>
        <taxon>Pseudomonadota</taxon>
        <taxon>Gammaproteobacteria</taxon>
        <taxon>Candidatus Tenderiales</taxon>
        <taxon>Candidatus Tenderiaceae</taxon>
        <taxon>Candidatus Tenderia</taxon>
    </lineage>
</organism>